<comment type="caution">
    <text evidence="1">The sequence shown here is derived from an EMBL/GenBank/DDBJ whole genome shotgun (WGS) entry which is preliminary data.</text>
</comment>
<dbReference type="AlphaFoldDB" id="A0A179EUY3"/>
<dbReference type="InterPro" id="IPR034660">
    <property type="entry name" value="DinB/YfiT-like"/>
</dbReference>
<dbReference type="RefSeq" id="WP_067480825.1">
    <property type="nucleotide sequence ID" value="NZ_CP078552.1"/>
</dbReference>
<evidence type="ECO:0000313" key="1">
    <source>
        <dbReference type="EMBL" id="OAQ57007.1"/>
    </source>
</evidence>
<reference evidence="1 2" key="1">
    <citation type="submission" date="2016-04" db="EMBL/GenBank/DDBJ databases">
        <title>Draft genome of an Enterococcus thailandicus strain isolated from bovine feces.</title>
        <authorList>
            <person name="Beukers A.G."/>
            <person name="Zaheer R."/>
            <person name="Goji N."/>
            <person name="Cook S.R."/>
            <person name="Amoako K."/>
            <person name="Chaves A.V."/>
            <person name="Ward M.P."/>
            <person name="Mcallister T.A."/>
        </authorList>
    </citation>
    <scope>NUCLEOTIDE SEQUENCE [LARGE SCALE GENOMIC DNA]</scope>
    <source>
        <strain evidence="1 2">F0711D 46</strain>
    </source>
</reference>
<name>A0A179EUY3_ENTTH</name>
<dbReference type="InterPro" id="IPR012550">
    <property type="entry name" value="DUF1706"/>
</dbReference>
<protein>
    <recommendedName>
        <fullName evidence="3">ClbS/DfsB family four-helix bundle protein</fullName>
    </recommendedName>
</protein>
<dbReference type="PIRSF" id="PIRSF031551">
    <property type="entry name" value="DUF1706"/>
    <property type="match status" value="1"/>
</dbReference>
<dbReference type="PANTHER" id="PTHR40658">
    <property type="match status" value="1"/>
</dbReference>
<dbReference type="Pfam" id="PF08020">
    <property type="entry name" value="DUF1706"/>
    <property type="match status" value="1"/>
</dbReference>
<proteinExistence type="predicted"/>
<sequence>MARPKTKTDLMFLAEEQFVALMELVNTLTDEEQKAPFTFDEAFLTKKKEKHWRRDKNVRDVFIHLYEWHQLLLTWVKENQAGQEISFLPSPYNWRTYGEMNEVFVEKHQTTSLEQAKKLLEQSHHEVMTVINSFTNEELFEKNQLSWTGHSTLGSYCVSSTSSHYEWAIKKIKQQIKSKK</sequence>
<dbReference type="Proteomes" id="UP000078516">
    <property type="component" value="Unassembled WGS sequence"/>
</dbReference>
<evidence type="ECO:0000313" key="2">
    <source>
        <dbReference type="Proteomes" id="UP000078516"/>
    </source>
</evidence>
<dbReference type="EMBL" id="LWMN01000001">
    <property type="protein sequence ID" value="OAQ57007.1"/>
    <property type="molecule type" value="Genomic_DNA"/>
</dbReference>
<dbReference type="Gene3D" id="1.20.120.450">
    <property type="entry name" value="dinb family like domain"/>
    <property type="match status" value="1"/>
</dbReference>
<keyword evidence="2" id="KW-1185">Reference proteome</keyword>
<evidence type="ECO:0008006" key="3">
    <source>
        <dbReference type="Google" id="ProtNLM"/>
    </source>
</evidence>
<gene>
    <name evidence="1" type="ORF">A6E74_01125</name>
</gene>
<accession>A0A179EUY3</accession>
<organism evidence="1 2">
    <name type="scientific">Enterococcus thailandicus</name>
    <dbReference type="NCBI Taxonomy" id="417368"/>
    <lineage>
        <taxon>Bacteria</taxon>
        <taxon>Bacillati</taxon>
        <taxon>Bacillota</taxon>
        <taxon>Bacilli</taxon>
        <taxon>Lactobacillales</taxon>
        <taxon>Enterococcaceae</taxon>
        <taxon>Enterococcus</taxon>
    </lineage>
</organism>
<dbReference type="PANTHER" id="PTHR40658:SF4">
    <property type="entry name" value="HYPOTHETICAL CYTOSOLIC PROTEIN"/>
    <property type="match status" value="1"/>
</dbReference>